<accession>A0ABV7PBL5</accession>
<dbReference type="InterPro" id="IPR011009">
    <property type="entry name" value="Kinase-like_dom_sf"/>
</dbReference>
<keyword evidence="1" id="KW-0547">Nucleotide-binding</keyword>
<dbReference type="SUPFAM" id="SSF56112">
    <property type="entry name" value="Protein kinase-like (PK-like)"/>
    <property type="match status" value="1"/>
</dbReference>
<dbReference type="InterPro" id="IPR017441">
    <property type="entry name" value="Protein_kinase_ATP_BS"/>
</dbReference>
<dbReference type="Proteomes" id="UP001595645">
    <property type="component" value="Unassembled WGS sequence"/>
</dbReference>
<comment type="caution">
    <text evidence="2">The sequence shown here is derived from an EMBL/GenBank/DDBJ whole genome shotgun (WGS) entry which is preliminary data.</text>
</comment>
<dbReference type="EMBL" id="JBHRWK010000092">
    <property type="protein sequence ID" value="MFC3455485.1"/>
    <property type="molecule type" value="Genomic_DNA"/>
</dbReference>
<gene>
    <name evidence="2" type="ORF">ACFOSH_39140</name>
</gene>
<dbReference type="RefSeq" id="WP_378245968.1">
    <property type="nucleotide sequence ID" value="NZ_JBHRWK010000092.1"/>
</dbReference>
<protein>
    <recommendedName>
        <fullName evidence="4">Protein kinase domain-containing protein</fullName>
    </recommendedName>
</protein>
<feature type="binding site" evidence="1">
    <location>
        <position position="43"/>
    </location>
    <ligand>
        <name>ATP</name>
        <dbReference type="ChEBI" id="CHEBI:30616"/>
    </ligand>
</feature>
<name>A0ABV7PBL5_9PSEU</name>
<proteinExistence type="predicted"/>
<evidence type="ECO:0000313" key="3">
    <source>
        <dbReference type="Proteomes" id="UP001595645"/>
    </source>
</evidence>
<keyword evidence="3" id="KW-1185">Reference proteome</keyword>
<dbReference type="Gene3D" id="3.30.200.20">
    <property type="entry name" value="Phosphorylase Kinase, domain 1"/>
    <property type="match status" value="1"/>
</dbReference>
<dbReference type="PROSITE" id="PS00107">
    <property type="entry name" value="PROTEIN_KINASE_ATP"/>
    <property type="match status" value="1"/>
</dbReference>
<organism evidence="2 3">
    <name type="scientific">Amycolatopsis speibonae</name>
    <dbReference type="NCBI Taxonomy" id="1450224"/>
    <lineage>
        <taxon>Bacteria</taxon>
        <taxon>Bacillati</taxon>
        <taxon>Actinomycetota</taxon>
        <taxon>Actinomycetes</taxon>
        <taxon>Pseudonocardiales</taxon>
        <taxon>Pseudonocardiaceae</taxon>
        <taxon>Amycolatopsis</taxon>
    </lineage>
</organism>
<sequence>MRPLDASDAREVGRYRLLAELGRGAMGRVLLASGPDGRLVALKQLLTPLTHDEGFRARFRLEVAASRKVSGAYTAAVVDADPEAATPWLASVFTPGPTLQAAVDLLDSVERELVCPIAVELEDRAVLAHSGGHLETGALELAALAEDVTVYADADTYYASQDDDGPKFAADHFIPSGLFQPADPTPGWTPSARALFAGEVIEVENPVNTVTGMAFHRIRVRAIAAIELDVAVATADLEKSPELGNIVTGTFLLTGRLGLEPTGPAENPSKRRRWFR</sequence>
<evidence type="ECO:0000313" key="2">
    <source>
        <dbReference type="EMBL" id="MFC3455485.1"/>
    </source>
</evidence>
<reference evidence="3" key="1">
    <citation type="journal article" date="2019" name="Int. J. Syst. Evol. Microbiol.">
        <title>The Global Catalogue of Microorganisms (GCM) 10K type strain sequencing project: providing services to taxonomists for standard genome sequencing and annotation.</title>
        <authorList>
            <consortium name="The Broad Institute Genomics Platform"/>
            <consortium name="The Broad Institute Genome Sequencing Center for Infectious Disease"/>
            <person name="Wu L."/>
            <person name="Ma J."/>
        </authorList>
    </citation>
    <scope>NUCLEOTIDE SEQUENCE [LARGE SCALE GENOMIC DNA]</scope>
    <source>
        <strain evidence="3">CGMCC 4.7676</strain>
    </source>
</reference>
<keyword evidence="1" id="KW-0067">ATP-binding</keyword>
<evidence type="ECO:0008006" key="4">
    <source>
        <dbReference type="Google" id="ProtNLM"/>
    </source>
</evidence>
<evidence type="ECO:0000256" key="1">
    <source>
        <dbReference type="PROSITE-ProRule" id="PRU10141"/>
    </source>
</evidence>